<dbReference type="EMBL" id="PDOE01000021">
    <property type="protein sequence ID" value="RKL65160.1"/>
    <property type="molecule type" value="Genomic_DNA"/>
</dbReference>
<accession>A0A3A9K2K7</accession>
<dbReference type="AlphaFoldDB" id="A0A3A9K2K7"/>
<keyword evidence="3" id="KW-1185">Reference proteome</keyword>
<keyword evidence="1" id="KW-0472">Membrane</keyword>
<keyword evidence="1" id="KW-0812">Transmembrane</keyword>
<evidence type="ECO:0000256" key="1">
    <source>
        <dbReference type="SAM" id="Phobius"/>
    </source>
</evidence>
<sequence>MKKTTVLSIITGIIILMLISLILPKYEEMLHFFNAKWFLIYSILLSVLYFLFGILIETKRVIKAFSKNISVNWLQFSFVVILILIVFVPAQYWYTLFPNKFLLSFIFRIEVQVILNVLAGILFVRSFDNEI</sequence>
<dbReference type="Proteomes" id="UP000281498">
    <property type="component" value="Unassembled WGS sequence"/>
</dbReference>
<organism evidence="2 3">
    <name type="scientific">Salipaludibacillus neizhouensis</name>
    <dbReference type="NCBI Taxonomy" id="885475"/>
    <lineage>
        <taxon>Bacteria</taxon>
        <taxon>Bacillati</taxon>
        <taxon>Bacillota</taxon>
        <taxon>Bacilli</taxon>
        <taxon>Bacillales</taxon>
        <taxon>Bacillaceae</taxon>
    </lineage>
</organism>
<feature type="transmembrane region" description="Helical" evidence="1">
    <location>
        <begin position="7"/>
        <end position="26"/>
    </location>
</feature>
<protein>
    <submittedName>
        <fullName evidence="2">Uncharacterized protein</fullName>
    </submittedName>
</protein>
<keyword evidence="1" id="KW-1133">Transmembrane helix</keyword>
<comment type="caution">
    <text evidence="2">The sequence shown here is derived from an EMBL/GenBank/DDBJ whole genome shotgun (WGS) entry which is preliminary data.</text>
</comment>
<feature type="transmembrane region" description="Helical" evidence="1">
    <location>
        <begin position="38"/>
        <end position="56"/>
    </location>
</feature>
<name>A0A3A9K2K7_9BACI</name>
<proteinExistence type="predicted"/>
<evidence type="ECO:0000313" key="2">
    <source>
        <dbReference type="EMBL" id="RKL65160.1"/>
    </source>
</evidence>
<gene>
    <name evidence="2" type="ORF">CR203_22110</name>
</gene>
<feature type="transmembrane region" description="Helical" evidence="1">
    <location>
        <begin position="76"/>
        <end position="95"/>
    </location>
</feature>
<evidence type="ECO:0000313" key="3">
    <source>
        <dbReference type="Proteomes" id="UP000281498"/>
    </source>
</evidence>
<feature type="transmembrane region" description="Helical" evidence="1">
    <location>
        <begin position="101"/>
        <end position="124"/>
    </location>
</feature>
<reference evidence="2 3" key="1">
    <citation type="submission" date="2017-10" db="EMBL/GenBank/DDBJ databases">
        <title>Bacillus sp. nov., a halophilic bacterium isolated from a Keqin Lake.</title>
        <authorList>
            <person name="Wang H."/>
        </authorList>
    </citation>
    <scope>NUCLEOTIDE SEQUENCE [LARGE SCALE GENOMIC DNA]</scope>
    <source>
        <strain evidence="2 3">KCTC 13187</strain>
    </source>
</reference>